<evidence type="ECO:0000313" key="2">
    <source>
        <dbReference type="Proteomes" id="UP000078512"/>
    </source>
</evidence>
<dbReference type="Proteomes" id="UP000078512">
    <property type="component" value="Unassembled WGS sequence"/>
</dbReference>
<gene>
    <name evidence="1" type="ORF">K457DRAFT_886262</name>
</gene>
<organism evidence="1 2">
    <name type="scientific">Linnemannia elongata AG-77</name>
    <dbReference type="NCBI Taxonomy" id="1314771"/>
    <lineage>
        <taxon>Eukaryota</taxon>
        <taxon>Fungi</taxon>
        <taxon>Fungi incertae sedis</taxon>
        <taxon>Mucoromycota</taxon>
        <taxon>Mortierellomycotina</taxon>
        <taxon>Mortierellomycetes</taxon>
        <taxon>Mortierellales</taxon>
        <taxon>Mortierellaceae</taxon>
        <taxon>Linnemannia</taxon>
    </lineage>
</organism>
<reference evidence="1 2" key="1">
    <citation type="submission" date="2016-05" db="EMBL/GenBank/DDBJ databases">
        <title>Genome sequencing reveals origins of a unique bacterial endosymbiosis in the earliest lineages of terrestrial Fungi.</title>
        <authorList>
            <consortium name="DOE Joint Genome Institute"/>
            <person name="Uehling J."/>
            <person name="Gryganskyi A."/>
            <person name="Hameed K."/>
            <person name="Tschaplinski T."/>
            <person name="Misztal P."/>
            <person name="Wu S."/>
            <person name="Desiro A."/>
            <person name="Vande Pol N."/>
            <person name="Du Z.-Y."/>
            <person name="Zienkiewicz A."/>
            <person name="Zienkiewicz K."/>
            <person name="Morin E."/>
            <person name="Tisserant E."/>
            <person name="Splivallo R."/>
            <person name="Hainaut M."/>
            <person name="Henrissat B."/>
            <person name="Ohm R."/>
            <person name="Kuo A."/>
            <person name="Yan J."/>
            <person name="Lipzen A."/>
            <person name="Nolan M."/>
            <person name="Labutti K."/>
            <person name="Barry K."/>
            <person name="Goldstein A."/>
            <person name="Labbe J."/>
            <person name="Schadt C."/>
            <person name="Tuskan G."/>
            <person name="Grigoriev I."/>
            <person name="Martin F."/>
            <person name="Vilgalys R."/>
            <person name="Bonito G."/>
        </authorList>
    </citation>
    <scope>NUCLEOTIDE SEQUENCE [LARGE SCALE GENOMIC DNA]</scope>
    <source>
        <strain evidence="1 2">AG-77</strain>
    </source>
</reference>
<proteinExistence type="predicted"/>
<dbReference type="OrthoDB" id="2354716at2759"/>
<accession>A0A197KIA2</accession>
<keyword evidence="2" id="KW-1185">Reference proteome</keyword>
<dbReference type="AlphaFoldDB" id="A0A197KIA2"/>
<dbReference type="EMBL" id="KV442011">
    <property type="protein sequence ID" value="OAQ36858.1"/>
    <property type="molecule type" value="Genomic_DNA"/>
</dbReference>
<name>A0A197KIA2_9FUNG</name>
<sequence length="168" mass="18976">MGSDWYSFISTTAAAIPVPKDALQHPFDLKGFKLMTVGHEHYNKKLDEFGYEYHGAMICLADTEWVATSAEVIGPYYIEDHQAECKRMEHLDAFMPADTKDRLVKAFETYTGRKPDVVPGFWTVSASSDHFVELHTTWLLEAEDSIVDGDACDYLRFSVQRGADGRDA</sequence>
<protein>
    <submittedName>
        <fullName evidence="1">Uncharacterized protein</fullName>
    </submittedName>
</protein>
<evidence type="ECO:0000313" key="1">
    <source>
        <dbReference type="EMBL" id="OAQ36858.1"/>
    </source>
</evidence>